<dbReference type="SUPFAM" id="SSF55486">
    <property type="entry name" value="Metalloproteases ('zincins'), catalytic domain"/>
    <property type="match status" value="1"/>
</dbReference>
<dbReference type="GO" id="GO:0004521">
    <property type="term" value="F:RNA endonuclease activity"/>
    <property type="evidence" value="ECO:0007669"/>
    <property type="project" value="UniProtKB-UniRule"/>
</dbReference>
<dbReference type="InterPro" id="IPR023091">
    <property type="entry name" value="MetalPrtase_cat_dom_sf_prd"/>
</dbReference>
<keyword evidence="4 7" id="KW-0255">Endonuclease</keyword>
<evidence type="ECO:0000256" key="6">
    <source>
        <dbReference type="ARBA" id="ARBA00022833"/>
    </source>
</evidence>
<feature type="binding site" evidence="7">
    <location>
        <position position="110"/>
    </location>
    <ligand>
        <name>Zn(2+)</name>
        <dbReference type="ChEBI" id="CHEBI:29105"/>
        <note>catalytic</note>
    </ligand>
</feature>
<feature type="binding site" evidence="7">
    <location>
        <position position="100"/>
    </location>
    <ligand>
        <name>Zn(2+)</name>
        <dbReference type="ChEBI" id="CHEBI:29105"/>
        <note>catalytic</note>
    </ligand>
</feature>
<evidence type="ECO:0000256" key="3">
    <source>
        <dbReference type="ARBA" id="ARBA00022723"/>
    </source>
</evidence>
<dbReference type="Gene3D" id="3.40.390.30">
    <property type="entry name" value="Metalloproteases ('zincins'), catalytic domain"/>
    <property type="match status" value="1"/>
</dbReference>
<dbReference type="NCBIfam" id="TIGR00043">
    <property type="entry name" value="rRNA maturation RNase YbeY"/>
    <property type="match status" value="1"/>
</dbReference>
<reference evidence="8" key="1">
    <citation type="submission" date="2020-07" db="EMBL/GenBank/DDBJ databases">
        <title>Huge and variable diversity of episymbiotic CPR bacteria and DPANN archaea in groundwater ecosystems.</title>
        <authorList>
            <person name="He C.Y."/>
            <person name="Keren R."/>
            <person name="Whittaker M."/>
            <person name="Farag I.F."/>
            <person name="Doudna J."/>
            <person name="Cate J.H.D."/>
            <person name="Banfield J.F."/>
        </authorList>
    </citation>
    <scope>NUCLEOTIDE SEQUENCE</scope>
    <source>
        <strain evidence="8">NC_groundwater_1226_Ag_S-0.1um_59_124</strain>
    </source>
</reference>
<evidence type="ECO:0000313" key="8">
    <source>
        <dbReference type="EMBL" id="MBI4132067.1"/>
    </source>
</evidence>
<dbReference type="Proteomes" id="UP000704960">
    <property type="component" value="Unassembled WGS sequence"/>
</dbReference>
<comment type="similarity">
    <text evidence="1 7">Belongs to the endoribonuclease YbeY family.</text>
</comment>
<comment type="caution">
    <text evidence="8">The sequence shown here is derived from an EMBL/GenBank/DDBJ whole genome shotgun (WGS) entry which is preliminary data.</text>
</comment>
<dbReference type="GO" id="GO:0008270">
    <property type="term" value="F:zinc ion binding"/>
    <property type="evidence" value="ECO:0007669"/>
    <property type="project" value="UniProtKB-UniRule"/>
</dbReference>
<keyword evidence="3 7" id="KW-0479">Metal-binding</keyword>
<keyword evidence="5 7" id="KW-0378">Hydrolase</keyword>
<evidence type="ECO:0000313" key="9">
    <source>
        <dbReference type="Proteomes" id="UP000704960"/>
    </source>
</evidence>
<accession>A0A932YV97</accession>
<evidence type="ECO:0000256" key="7">
    <source>
        <dbReference type="HAMAP-Rule" id="MF_00009"/>
    </source>
</evidence>
<comment type="subcellular location">
    <subcellularLocation>
        <location evidence="7">Cytoplasm</location>
    </subcellularLocation>
</comment>
<dbReference type="AlphaFoldDB" id="A0A932YV97"/>
<organism evidence="8 9">
    <name type="scientific">Candidatus Sungiibacteriota bacterium</name>
    <dbReference type="NCBI Taxonomy" id="2750080"/>
    <lineage>
        <taxon>Bacteria</taxon>
        <taxon>Candidatus Sungiibacteriota</taxon>
    </lineage>
</organism>
<comment type="cofactor">
    <cofactor evidence="7">
        <name>Zn(2+)</name>
        <dbReference type="ChEBI" id="CHEBI:29105"/>
    </cofactor>
    <text evidence="7">Binds 1 zinc ion.</text>
</comment>
<sequence length="150" mass="17365">MNRTGGRIPDIRRLVRAASSALKDAAPSREGLNHITVVFITPAYSRRLKQRFLRQNHPANVLSFRYEEEGEIFLAAAVIRAEARRTGKPYREYLAALTLHGLLHLYGYHHEGKGTVRRFQRRERFLRRVLALRGLWLGRTTTSEPRYDPA</sequence>
<feature type="binding site" evidence="7">
    <location>
        <position position="104"/>
    </location>
    <ligand>
        <name>Zn(2+)</name>
        <dbReference type="ChEBI" id="CHEBI:29105"/>
        <note>catalytic</note>
    </ligand>
</feature>
<keyword evidence="6 7" id="KW-0862">Zinc</keyword>
<keyword evidence="2 7" id="KW-0540">Nuclease</keyword>
<dbReference type="HAMAP" id="MF_00009">
    <property type="entry name" value="Endoribonucl_YbeY"/>
    <property type="match status" value="1"/>
</dbReference>
<gene>
    <name evidence="7 8" type="primary">ybeY</name>
    <name evidence="8" type="ORF">HY474_00360</name>
</gene>
<dbReference type="EC" id="3.1.-.-" evidence="7"/>
<protein>
    <recommendedName>
        <fullName evidence="7">Endoribonuclease YbeY</fullName>
        <ecNumber evidence="7">3.1.-.-</ecNumber>
    </recommendedName>
</protein>
<evidence type="ECO:0000256" key="1">
    <source>
        <dbReference type="ARBA" id="ARBA00010875"/>
    </source>
</evidence>
<comment type="function">
    <text evidence="7">Single strand-specific metallo-endoribonuclease involved in late-stage 70S ribosome quality control and in maturation of the 3' terminus of the 16S rRNA.</text>
</comment>
<evidence type="ECO:0000256" key="4">
    <source>
        <dbReference type="ARBA" id="ARBA00022759"/>
    </source>
</evidence>
<name>A0A932YV97_9BACT</name>
<keyword evidence="7" id="KW-0963">Cytoplasm</keyword>
<keyword evidence="7" id="KW-0698">rRNA processing</keyword>
<dbReference type="Pfam" id="PF02130">
    <property type="entry name" value="YbeY"/>
    <property type="match status" value="1"/>
</dbReference>
<dbReference type="EMBL" id="JACQMJ010000004">
    <property type="protein sequence ID" value="MBI4132067.1"/>
    <property type="molecule type" value="Genomic_DNA"/>
</dbReference>
<dbReference type="GO" id="GO:0005737">
    <property type="term" value="C:cytoplasm"/>
    <property type="evidence" value="ECO:0007669"/>
    <property type="project" value="UniProtKB-SubCell"/>
</dbReference>
<dbReference type="InterPro" id="IPR002036">
    <property type="entry name" value="YbeY"/>
</dbReference>
<evidence type="ECO:0000256" key="2">
    <source>
        <dbReference type="ARBA" id="ARBA00022722"/>
    </source>
</evidence>
<proteinExistence type="inferred from homology"/>
<evidence type="ECO:0000256" key="5">
    <source>
        <dbReference type="ARBA" id="ARBA00022801"/>
    </source>
</evidence>
<dbReference type="GO" id="GO:0004222">
    <property type="term" value="F:metalloendopeptidase activity"/>
    <property type="evidence" value="ECO:0007669"/>
    <property type="project" value="InterPro"/>
</dbReference>
<keyword evidence="7" id="KW-0690">Ribosome biogenesis</keyword>
<dbReference type="GO" id="GO:0006364">
    <property type="term" value="P:rRNA processing"/>
    <property type="evidence" value="ECO:0007669"/>
    <property type="project" value="UniProtKB-UniRule"/>
</dbReference>